<gene>
    <name evidence="1" type="ORF">D5R81_14075</name>
</gene>
<dbReference type="PANTHER" id="PTHR45632">
    <property type="entry name" value="LD33804P"/>
    <property type="match status" value="1"/>
</dbReference>
<dbReference type="Proteomes" id="UP000273022">
    <property type="component" value="Unassembled WGS sequence"/>
</dbReference>
<proteinExistence type="predicted"/>
<organism evidence="1 2">
    <name type="scientific">Parashewanella spongiae</name>
    <dbReference type="NCBI Taxonomy" id="342950"/>
    <lineage>
        <taxon>Bacteria</taxon>
        <taxon>Pseudomonadati</taxon>
        <taxon>Pseudomonadota</taxon>
        <taxon>Gammaproteobacteria</taxon>
        <taxon>Alteromonadales</taxon>
        <taxon>Shewanellaceae</taxon>
        <taxon>Parashewanella</taxon>
    </lineage>
</organism>
<protein>
    <submittedName>
        <fullName evidence="1">Galactose oxidase</fullName>
    </submittedName>
</protein>
<evidence type="ECO:0000313" key="1">
    <source>
        <dbReference type="EMBL" id="RJY10706.1"/>
    </source>
</evidence>
<comment type="caution">
    <text evidence="1">The sequence shown here is derived from an EMBL/GenBank/DDBJ whole genome shotgun (WGS) entry which is preliminary data.</text>
</comment>
<reference evidence="1 2" key="1">
    <citation type="submission" date="2018-09" db="EMBL/GenBank/DDBJ databases">
        <title>Phylogeny of the Shewanellaceae, and recommendation for two new genera, Pseudoshewanella and Parashewanella.</title>
        <authorList>
            <person name="Wang G."/>
        </authorList>
    </citation>
    <scope>NUCLEOTIDE SEQUENCE [LARGE SCALE GENOMIC DNA]</scope>
    <source>
        <strain evidence="1 2">KCTC 22492</strain>
    </source>
</reference>
<accession>A0A3A6TKC1</accession>
<sequence>MALFLLTITTLNTAPLYAETLSPLPEPVSNNAVAIVNEGNTHWLLSFSGLGTGKQVIDVHNKAWALPLTKNAKWQRLPPVPHIEPLLGRLAAIAVGIKNNAYLFGGYTVARDHTEVSTKDNYRFNINTKKYTRIADMPVPVDDTAAFSYQNRYIYLLSGWHQTGNVNLVQVYDTQTDSWAQATPLPIPATFGLSAGIVGNQLVVCDGVKTAPQENEKRKFVSSPQCLYGIILPNNHLKIEWLSIPHYVSTDKLGSLTSSTAHYRMAAAGVKNAGSAGQIIFIGGSDNPYNYSGIGYNGTPSPSSNLMHRFDLATHQWKPPLKVTRASMDHRGLIVYDEMLIRIGGMTDKQQVTDQLFIDPVPELWYK</sequence>
<dbReference type="EMBL" id="QYYH01000096">
    <property type="protein sequence ID" value="RJY10706.1"/>
    <property type="molecule type" value="Genomic_DNA"/>
</dbReference>
<name>A0A3A6TKC1_9GAMM</name>
<dbReference type="OrthoDB" id="6192994at2"/>
<dbReference type="SUPFAM" id="SSF117281">
    <property type="entry name" value="Kelch motif"/>
    <property type="match status" value="1"/>
</dbReference>
<dbReference type="AlphaFoldDB" id="A0A3A6TKC1"/>
<evidence type="ECO:0000313" key="2">
    <source>
        <dbReference type="Proteomes" id="UP000273022"/>
    </source>
</evidence>
<dbReference type="Gene3D" id="2.120.10.80">
    <property type="entry name" value="Kelch-type beta propeller"/>
    <property type="match status" value="2"/>
</dbReference>
<keyword evidence="2" id="KW-1185">Reference proteome</keyword>
<dbReference type="InterPro" id="IPR015915">
    <property type="entry name" value="Kelch-typ_b-propeller"/>
</dbReference>